<dbReference type="GO" id="GO:0046599">
    <property type="term" value="P:regulation of centriole replication"/>
    <property type="evidence" value="ECO:0007669"/>
    <property type="project" value="TreeGrafter"/>
</dbReference>
<proteinExistence type="predicted"/>
<feature type="region of interest" description="Disordered" evidence="2">
    <location>
        <begin position="1454"/>
        <end position="1581"/>
    </location>
</feature>
<dbReference type="GO" id="GO:0005814">
    <property type="term" value="C:centriole"/>
    <property type="evidence" value="ECO:0007669"/>
    <property type="project" value="TreeGrafter"/>
</dbReference>
<feature type="region of interest" description="Disordered" evidence="2">
    <location>
        <begin position="334"/>
        <end position="396"/>
    </location>
</feature>
<feature type="coiled-coil region" evidence="1">
    <location>
        <begin position="533"/>
        <end position="592"/>
    </location>
</feature>
<sequence length="1581" mass="176550">MQQSKVKRKVASRRLLKLSPNEEARLIQDEKERRRKLRLQQVREQEKAFASQLRKDVKDRKEQQISKIAAELKEEWHHELQEKQRSLQTLYDSSVKKVGEAHQEAKENVPDYDLRFAMAVEDQRKADERHVKAVRALRVLREQKEQGEKAHIVSRKAALEEEKERAARIASLPPPKPDPLQDIDLKQLNRPVRFTDADALSTTHFHMPTGYAEKAEEQEQGDAKTAAVEEFERLQDLEDQEQRVKHEQTEKARLRHKHALHRVRLDKDHEQLLHDLSDLQRQDRQHRRQVIANMPVSLFRPPHQRLELKEEEQQDMEQAFEDMYMAQTGYVGDVSLALDPHPPPATPTGGDPSLDLSVEPGEETPQEVRVSRAAQSLREKGPKSPGRDNKPVRREANLKRLLDKIKNQRDEWVTRASQDAPEPDSASSIVPFPVVQEVDREGPFLVERETRPKDAMEEGSITDTVSSSQEVPPKREDSPAEGDSQPDREGVEDTAGVVQVGTAGAGGASTSQDTTGDTIVAGSTALLHPREEAKRIRAEAAKHQEMMADLEHQKQEQLNLMQQLEQQRRQLLEQLEQERAAHDQRQQFLEHNLIQHQETERPAFIGQREDARPFAIDQVPISTEAAIRHPTSSVNETRRTVGRQPAIPEERQSGIGPRPPSIDDELITIRRHQKKLLEQYRARQESVKKVQERLEQHSQKQPGRPAQIPATNRDVVVPKLQPWTSSMGVPQSRLHKEPIEAAQASAIRQPQLVDSGVRTEERALLQPGVPTVPSSTGVPGSTLTVQKARELEDIQRRKEELIRQQEMVRRQKEEILAHQRKQEEEMRMRQQWLEQQMQEQQRQLEEQQQLYILQQTQHEASASVEEDSSTVPKEGYEREVLPEFLEREVPSTEKGLIGEPIRKAALPPKPPPAWSRQVHYFRDGPTHELSTIQEVDTPGSERVARSMALAQELDDTMRSAHQDDLGSMSLDLDGSLTQSQRRTWHDLLLSPPEATQPRGVITMATDDGSRATPPTTTSSTLGAFATSGGIETVVPATALRPAVSSAVTSSTLGYPSVPLATEQPGIVPSFAADVGRGVLGYSSVRQPVQQMMPVTATSQPASVSLSTSSAPVPSSQPTLSMEGTKYSDLAQRLSQLIDDKLSVPSNSRSSAMQPLSTVFSPLASQPRTMSQARIDQSRSLFSTLATQNYFPTIDAVSLSSEGLDISDIENPNFPQYSVKPLSLQETSFAPIQGKLEDSVEASKGGVVENYSQGAKGIQSEDFSSASSVMSPVGSEQGGPLLTQRSLNSFSSTSDDFQPLKPALDPTLESLHDHVQVEKPQLDQFSSPGSFMPLKPSSNATLDSTHLSDFSSIRGSPVKGQRFQGLTSWGRGQGSNVMTSSPLKTVQTPGSLQSGVVSSQQLRDDVQAMRDRHRREREILLEGALSHLEREDFVPALPKERGILEESDLTLVESTLIEGPIGDDKEDTLLEDEQKREDSGSSLVEGRITGDMDTLQEEIEHSDDQSPSLMSFEQHEWSVSLESSQNSGEQVKAKGPANTGPEKPDSTSEPVGTSQQKPGTTTDDTMDSLKRALSAWKDSRRF</sequence>
<feature type="region of interest" description="Disordered" evidence="2">
    <location>
        <begin position="630"/>
        <end position="663"/>
    </location>
</feature>
<dbReference type="OrthoDB" id="6359887at2759"/>
<feature type="compositionally biased region" description="Polar residues" evidence="2">
    <location>
        <begin position="1546"/>
        <end position="1562"/>
    </location>
</feature>
<accession>A0A8K0ECY0</accession>
<protein>
    <submittedName>
        <fullName evidence="3">CEP295 protein</fullName>
    </submittedName>
</protein>
<evidence type="ECO:0000256" key="2">
    <source>
        <dbReference type="SAM" id="MobiDB-lite"/>
    </source>
</evidence>
<feature type="compositionally biased region" description="Polar residues" evidence="2">
    <location>
        <begin position="461"/>
        <end position="470"/>
    </location>
</feature>
<dbReference type="EMBL" id="OV696699">
    <property type="protein sequence ID" value="CAH1244532.1"/>
    <property type="molecule type" value="Genomic_DNA"/>
</dbReference>
<evidence type="ECO:0000256" key="1">
    <source>
        <dbReference type="SAM" id="Coils"/>
    </source>
</evidence>
<dbReference type="GO" id="GO:0005829">
    <property type="term" value="C:cytosol"/>
    <property type="evidence" value="ECO:0007669"/>
    <property type="project" value="TreeGrafter"/>
</dbReference>
<gene>
    <name evidence="3" type="primary">CEP295</name>
    <name evidence="3" type="ORF">BLAG_LOCUS7157</name>
</gene>
<feature type="region of interest" description="Disordered" evidence="2">
    <location>
        <begin position="1004"/>
        <end position="1023"/>
    </location>
</feature>
<keyword evidence="1" id="KW-0175">Coiled coil</keyword>
<feature type="region of interest" description="Disordered" evidence="2">
    <location>
        <begin position="690"/>
        <end position="709"/>
    </location>
</feature>
<dbReference type="PANTHER" id="PTHR21553">
    <property type="entry name" value="ALMS1-RELATED"/>
    <property type="match status" value="1"/>
</dbReference>
<keyword evidence="4" id="KW-1185">Reference proteome</keyword>
<feature type="coiled-coil region" evidence="1">
    <location>
        <begin position="784"/>
        <end position="857"/>
    </location>
</feature>
<feature type="compositionally biased region" description="Polar residues" evidence="2">
    <location>
        <begin position="1519"/>
        <end position="1528"/>
    </location>
</feature>
<dbReference type="PANTHER" id="PTHR21553:SF26">
    <property type="entry name" value="ALMS MOTIF DOMAIN-CONTAINING PROTEIN"/>
    <property type="match status" value="1"/>
</dbReference>
<reference evidence="3" key="1">
    <citation type="submission" date="2022-01" db="EMBL/GenBank/DDBJ databases">
        <authorList>
            <person name="Braso-Vives M."/>
        </authorList>
    </citation>
    <scope>NUCLEOTIDE SEQUENCE</scope>
</reference>
<evidence type="ECO:0000313" key="4">
    <source>
        <dbReference type="Proteomes" id="UP000838412"/>
    </source>
</evidence>
<feature type="compositionally biased region" description="Basic and acidic residues" evidence="2">
    <location>
        <begin position="437"/>
        <end position="456"/>
    </location>
</feature>
<dbReference type="Proteomes" id="UP000838412">
    <property type="component" value="Chromosome 14"/>
</dbReference>
<feature type="region of interest" description="Disordered" evidence="2">
    <location>
        <begin position="409"/>
        <end position="492"/>
    </location>
</feature>
<feature type="coiled-coil region" evidence="1">
    <location>
        <begin position="227"/>
        <end position="282"/>
    </location>
</feature>
<feature type="compositionally biased region" description="Low complexity" evidence="2">
    <location>
        <begin position="1389"/>
        <end position="1400"/>
    </location>
</feature>
<name>A0A8K0ECY0_BRALA</name>
<organism evidence="3 4">
    <name type="scientific">Branchiostoma lanceolatum</name>
    <name type="common">Common lancelet</name>
    <name type="synonym">Amphioxus lanceolatum</name>
    <dbReference type="NCBI Taxonomy" id="7740"/>
    <lineage>
        <taxon>Eukaryota</taxon>
        <taxon>Metazoa</taxon>
        <taxon>Chordata</taxon>
        <taxon>Cephalochordata</taxon>
        <taxon>Leptocardii</taxon>
        <taxon>Amphioxiformes</taxon>
        <taxon>Branchiostomatidae</taxon>
        <taxon>Branchiostoma</taxon>
    </lineage>
</organism>
<feature type="region of interest" description="Disordered" evidence="2">
    <location>
        <begin position="1383"/>
        <end position="1402"/>
    </location>
</feature>
<evidence type="ECO:0000313" key="3">
    <source>
        <dbReference type="EMBL" id="CAH1244532.1"/>
    </source>
</evidence>
<feature type="compositionally biased region" description="Basic and acidic residues" evidence="2">
    <location>
        <begin position="377"/>
        <end position="396"/>
    </location>
</feature>
<dbReference type="GO" id="GO:0005813">
    <property type="term" value="C:centrosome"/>
    <property type="evidence" value="ECO:0007669"/>
    <property type="project" value="TreeGrafter"/>
</dbReference>